<keyword evidence="1" id="KW-0472">Membrane</keyword>
<sequence length="649" mass="73961">MKWEVLIMKSKTSSFNTTIFKKNLTHYWPIWIVYLCYLIVVVPLSIWLYANNESNYIGNVPLTQKQYYVIGSALAGAGSVIPVFIAAAAAALAVFSYLYNPRNANMIHSLPLDRRELYITNYVSGFVFLFVPELIAFIAGVLVCLANQITCIQYLFYWFLYMAGVSFFAYALAVFVAMLTGNIFAMPFYYLAVNYLWIGCMKMVQNISSLICYGVSDTWTSSQTSRLSPLDYLIRNLVMGVKYDKDYVQAVGVTISGGKTVAVYAVAAVVITVFAYFLYKNRKIETTGDVVSIAALRPVFRWISGICGGGLIALAVSALVLEYIKVNEFISLMIFMVIFGSICFFAAEMVLQKNFRVLCKKRIAEWAGFVAVVLILLTCFRVDVFGIERKIPDASEIEAAFVNMDYPVCVSKEQIPEVLELQKQCIDSKDEYLSVYKKGKNYYYTSFRYYMKDGSVFERRYPVSVTEKALKDKNSVAFKLTALETDPDNMMKQVLGNGYKENDYYSGYLTIYKSDGESDVYTFSRQESNILCDAIKQDVKEGNFDYYQLPAVYKDGQDEMYTNSFSISYYGKGNDYQTWDYYYNYYDYRNARNDNVAPGDASGNSYIQFGPKCENTVKALEKMGVLSDTWHLYNYDELDEIQKKTGVTE</sequence>
<feature type="transmembrane region" description="Helical" evidence="1">
    <location>
        <begin position="330"/>
        <end position="351"/>
    </location>
</feature>
<feature type="transmembrane region" description="Helical" evidence="1">
    <location>
        <begin position="70"/>
        <end position="98"/>
    </location>
</feature>
<feature type="transmembrane region" description="Helical" evidence="1">
    <location>
        <begin position="31"/>
        <end position="50"/>
    </location>
</feature>
<reference evidence="2 3" key="1">
    <citation type="submission" date="2018-08" db="EMBL/GenBank/DDBJ databases">
        <title>A genome reference for cultivated species of the human gut microbiota.</title>
        <authorList>
            <person name="Zou Y."/>
            <person name="Xue W."/>
            <person name="Luo G."/>
        </authorList>
    </citation>
    <scope>NUCLEOTIDE SEQUENCE [LARGE SCALE GENOMIC DNA]</scope>
    <source>
        <strain evidence="2 3">AM43-11</strain>
    </source>
</reference>
<comment type="caution">
    <text evidence="2">The sequence shown here is derived from an EMBL/GenBank/DDBJ whole genome shotgun (WGS) entry which is preliminary data.</text>
</comment>
<gene>
    <name evidence="2" type="ORF">DW927_00205</name>
</gene>
<dbReference type="EMBL" id="QSFP01000001">
    <property type="protein sequence ID" value="RHA70128.1"/>
    <property type="molecule type" value="Genomic_DNA"/>
</dbReference>
<name>A0A3R6GSS8_9FIRM</name>
<dbReference type="Proteomes" id="UP000284465">
    <property type="component" value="Unassembled WGS sequence"/>
</dbReference>
<keyword evidence="1" id="KW-1133">Transmembrane helix</keyword>
<evidence type="ECO:0000313" key="2">
    <source>
        <dbReference type="EMBL" id="RHA70128.1"/>
    </source>
</evidence>
<dbReference type="AlphaFoldDB" id="A0A3R6GSS8"/>
<keyword evidence="1" id="KW-0812">Transmembrane</keyword>
<feature type="transmembrane region" description="Helical" evidence="1">
    <location>
        <begin position="119"/>
        <end position="143"/>
    </location>
</feature>
<feature type="transmembrane region" description="Helical" evidence="1">
    <location>
        <begin position="155"/>
        <end position="176"/>
    </location>
</feature>
<feature type="transmembrane region" description="Helical" evidence="1">
    <location>
        <begin position="363"/>
        <end position="387"/>
    </location>
</feature>
<accession>A0A3R6GSS8</accession>
<evidence type="ECO:0000256" key="1">
    <source>
        <dbReference type="SAM" id="Phobius"/>
    </source>
</evidence>
<protein>
    <submittedName>
        <fullName evidence="2">ABC transporter permease</fullName>
    </submittedName>
</protein>
<feature type="transmembrane region" description="Helical" evidence="1">
    <location>
        <begin position="299"/>
        <end position="324"/>
    </location>
</feature>
<evidence type="ECO:0000313" key="3">
    <source>
        <dbReference type="Proteomes" id="UP000284465"/>
    </source>
</evidence>
<organism evidence="2 3">
    <name type="scientific">Roseburia intestinalis</name>
    <dbReference type="NCBI Taxonomy" id="166486"/>
    <lineage>
        <taxon>Bacteria</taxon>
        <taxon>Bacillati</taxon>
        <taxon>Bacillota</taxon>
        <taxon>Clostridia</taxon>
        <taxon>Lachnospirales</taxon>
        <taxon>Lachnospiraceae</taxon>
        <taxon>Roseburia</taxon>
    </lineage>
</organism>
<feature type="transmembrane region" description="Helical" evidence="1">
    <location>
        <begin position="261"/>
        <end position="279"/>
    </location>
</feature>
<proteinExistence type="predicted"/>